<accession>A0A1F5P3G2</accession>
<evidence type="ECO:0000313" key="2">
    <source>
        <dbReference type="Proteomes" id="UP000176339"/>
    </source>
</evidence>
<proteinExistence type="predicted"/>
<gene>
    <name evidence="1" type="ORF">A2846_01075</name>
</gene>
<protein>
    <submittedName>
        <fullName evidence="1">Uncharacterized protein</fullName>
    </submittedName>
</protein>
<comment type="caution">
    <text evidence="1">The sequence shown here is derived from an EMBL/GenBank/DDBJ whole genome shotgun (WGS) entry which is preliminary data.</text>
</comment>
<sequence length="66" mass="7936">MRPKNMKKTIPKNTPAIMSFLRIPFTRQNRRSMLPAKAKNLRAREAFERPRCRKDGGVYEFFQPRR</sequence>
<evidence type="ECO:0000313" key="1">
    <source>
        <dbReference type="EMBL" id="OGE84479.1"/>
    </source>
</evidence>
<organism evidence="1 2">
    <name type="scientific">Candidatus Doudnabacteria bacterium RIFCSPHIGHO2_01_FULL_49_9</name>
    <dbReference type="NCBI Taxonomy" id="1817827"/>
    <lineage>
        <taxon>Bacteria</taxon>
        <taxon>Candidatus Doudnaibacteriota</taxon>
    </lineage>
</organism>
<dbReference type="AlphaFoldDB" id="A0A1F5P3G2"/>
<name>A0A1F5P3G2_9BACT</name>
<dbReference type="Proteomes" id="UP000176339">
    <property type="component" value="Unassembled WGS sequence"/>
</dbReference>
<dbReference type="EMBL" id="MFEN01000010">
    <property type="protein sequence ID" value="OGE84479.1"/>
    <property type="molecule type" value="Genomic_DNA"/>
</dbReference>
<reference evidence="1 2" key="1">
    <citation type="journal article" date="2016" name="Nat. Commun.">
        <title>Thousands of microbial genomes shed light on interconnected biogeochemical processes in an aquifer system.</title>
        <authorList>
            <person name="Anantharaman K."/>
            <person name="Brown C.T."/>
            <person name="Hug L.A."/>
            <person name="Sharon I."/>
            <person name="Castelle C.J."/>
            <person name="Probst A.J."/>
            <person name="Thomas B.C."/>
            <person name="Singh A."/>
            <person name="Wilkins M.J."/>
            <person name="Karaoz U."/>
            <person name="Brodie E.L."/>
            <person name="Williams K.H."/>
            <person name="Hubbard S.S."/>
            <person name="Banfield J.F."/>
        </authorList>
    </citation>
    <scope>NUCLEOTIDE SEQUENCE [LARGE SCALE GENOMIC DNA]</scope>
</reference>